<gene>
    <name evidence="2" type="ORF">EJ08DRAFT_731539</name>
</gene>
<organism evidence="2 3">
    <name type="scientific">Tothia fuscella</name>
    <dbReference type="NCBI Taxonomy" id="1048955"/>
    <lineage>
        <taxon>Eukaryota</taxon>
        <taxon>Fungi</taxon>
        <taxon>Dikarya</taxon>
        <taxon>Ascomycota</taxon>
        <taxon>Pezizomycotina</taxon>
        <taxon>Dothideomycetes</taxon>
        <taxon>Pleosporomycetidae</taxon>
        <taxon>Venturiales</taxon>
        <taxon>Cylindrosympodiaceae</taxon>
        <taxon>Tothia</taxon>
    </lineage>
</organism>
<sequence>MITILVIATLLLATSASPLSPRAGAPVAKPIPSTCSIVDPVLCTSTSSCPPVSYEPFRPTTTTLTPASVGPFIYAYYLPLDSFLVTNGTQSSLLKTCFETCYGYGNTGDCKSVYQAYNYPAPPRFGGPGGDLTVACLMFNRVAGIEEFEVVPENARVRWTDTKAGIIQCPA</sequence>
<proteinExistence type="predicted"/>
<dbReference type="EMBL" id="MU007020">
    <property type="protein sequence ID" value="KAF2433575.1"/>
    <property type="molecule type" value="Genomic_DNA"/>
</dbReference>
<name>A0A9P4NXQ3_9PEZI</name>
<feature type="chain" id="PRO_5040214645" description="Apple domain-containing protein" evidence="1">
    <location>
        <begin position="17"/>
        <end position="171"/>
    </location>
</feature>
<reference evidence="2" key="1">
    <citation type="journal article" date="2020" name="Stud. Mycol.">
        <title>101 Dothideomycetes genomes: a test case for predicting lifestyles and emergence of pathogens.</title>
        <authorList>
            <person name="Haridas S."/>
            <person name="Albert R."/>
            <person name="Binder M."/>
            <person name="Bloem J."/>
            <person name="Labutti K."/>
            <person name="Salamov A."/>
            <person name="Andreopoulos B."/>
            <person name="Baker S."/>
            <person name="Barry K."/>
            <person name="Bills G."/>
            <person name="Bluhm B."/>
            <person name="Cannon C."/>
            <person name="Castanera R."/>
            <person name="Culley D."/>
            <person name="Daum C."/>
            <person name="Ezra D."/>
            <person name="Gonzalez J."/>
            <person name="Henrissat B."/>
            <person name="Kuo A."/>
            <person name="Liang C."/>
            <person name="Lipzen A."/>
            <person name="Lutzoni F."/>
            <person name="Magnuson J."/>
            <person name="Mondo S."/>
            <person name="Nolan M."/>
            <person name="Ohm R."/>
            <person name="Pangilinan J."/>
            <person name="Park H.-J."/>
            <person name="Ramirez L."/>
            <person name="Alfaro M."/>
            <person name="Sun H."/>
            <person name="Tritt A."/>
            <person name="Yoshinaga Y."/>
            <person name="Zwiers L.-H."/>
            <person name="Turgeon B."/>
            <person name="Goodwin S."/>
            <person name="Spatafora J."/>
            <person name="Crous P."/>
            <person name="Grigoriev I."/>
        </authorList>
    </citation>
    <scope>NUCLEOTIDE SEQUENCE</scope>
    <source>
        <strain evidence="2">CBS 130266</strain>
    </source>
</reference>
<evidence type="ECO:0000256" key="1">
    <source>
        <dbReference type="SAM" id="SignalP"/>
    </source>
</evidence>
<evidence type="ECO:0008006" key="4">
    <source>
        <dbReference type="Google" id="ProtNLM"/>
    </source>
</evidence>
<dbReference type="Proteomes" id="UP000800235">
    <property type="component" value="Unassembled WGS sequence"/>
</dbReference>
<dbReference type="OrthoDB" id="3938895at2759"/>
<evidence type="ECO:0000313" key="2">
    <source>
        <dbReference type="EMBL" id="KAF2433575.1"/>
    </source>
</evidence>
<keyword evidence="3" id="KW-1185">Reference proteome</keyword>
<feature type="signal peptide" evidence="1">
    <location>
        <begin position="1"/>
        <end position="16"/>
    </location>
</feature>
<dbReference type="AlphaFoldDB" id="A0A9P4NXQ3"/>
<accession>A0A9P4NXQ3</accession>
<protein>
    <recommendedName>
        <fullName evidence="4">Apple domain-containing protein</fullName>
    </recommendedName>
</protein>
<evidence type="ECO:0000313" key="3">
    <source>
        <dbReference type="Proteomes" id="UP000800235"/>
    </source>
</evidence>
<keyword evidence="1" id="KW-0732">Signal</keyword>
<comment type="caution">
    <text evidence="2">The sequence shown here is derived from an EMBL/GenBank/DDBJ whole genome shotgun (WGS) entry which is preliminary data.</text>
</comment>